<sequence length="352" mass="40829">MITKDDCLRFNCKISSFYQSQQTINLAKTSLKNKTALSLDVPNFKCSALFCSDIKTKEICDNTGECVWNNNEVCELFSGCGSYQVEKKEDCFTKSTQTKFCTYDEEQQSNGKYNCINDLSKSGGSFMTCFTLNNQDLCNNYEAAVCTWRTFTQCQNELDDDQNLCQQYQYCIGEESKDCADLSGFENKCNQRTNYCKWISDNITCMERECSDYTSETNCKSILTDDLKRAKPCTWEQGQCIQGFNLTKLNKYNCLIESLNTSMWNEVESKCQSSKQRLSQKKVNKTQDIFCTQIKQKQQTIPDEEVEIDPISYEDFDDLKQLRRMIRQTDRSINQYGKEVKQLQNDIKKLTK</sequence>
<evidence type="ECO:0000313" key="2">
    <source>
        <dbReference type="EMBL" id="CAD8125929.1"/>
    </source>
</evidence>
<evidence type="ECO:0000313" key="3">
    <source>
        <dbReference type="Proteomes" id="UP000692954"/>
    </source>
</evidence>
<dbReference type="Proteomes" id="UP000692954">
    <property type="component" value="Unassembled WGS sequence"/>
</dbReference>
<protein>
    <submittedName>
        <fullName evidence="2">Uncharacterized protein</fullName>
    </submittedName>
</protein>
<dbReference type="AlphaFoldDB" id="A0A8S1RG39"/>
<dbReference type="EMBL" id="CAJJDN010000163">
    <property type="protein sequence ID" value="CAD8125929.1"/>
    <property type="molecule type" value="Genomic_DNA"/>
</dbReference>
<name>A0A8S1RG39_9CILI</name>
<evidence type="ECO:0000256" key="1">
    <source>
        <dbReference type="SAM" id="Coils"/>
    </source>
</evidence>
<organism evidence="2 3">
    <name type="scientific">Paramecium sonneborni</name>
    <dbReference type="NCBI Taxonomy" id="65129"/>
    <lineage>
        <taxon>Eukaryota</taxon>
        <taxon>Sar</taxon>
        <taxon>Alveolata</taxon>
        <taxon>Ciliophora</taxon>
        <taxon>Intramacronucleata</taxon>
        <taxon>Oligohymenophorea</taxon>
        <taxon>Peniculida</taxon>
        <taxon>Parameciidae</taxon>
        <taxon>Paramecium</taxon>
    </lineage>
</organism>
<reference evidence="2" key="1">
    <citation type="submission" date="2021-01" db="EMBL/GenBank/DDBJ databases">
        <authorList>
            <consortium name="Genoscope - CEA"/>
            <person name="William W."/>
        </authorList>
    </citation>
    <scope>NUCLEOTIDE SEQUENCE</scope>
</reference>
<dbReference type="OrthoDB" id="284926at2759"/>
<gene>
    <name evidence="2" type="ORF">PSON_ATCC_30995.1.T1630066</name>
</gene>
<proteinExistence type="predicted"/>
<feature type="coiled-coil region" evidence="1">
    <location>
        <begin position="319"/>
        <end position="346"/>
    </location>
</feature>
<keyword evidence="3" id="KW-1185">Reference proteome</keyword>
<accession>A0A8S1RG39</accession>
<keyword evidence="1" id="KW-0175">Coiled coil</keyword>
<comment type="caution">
    <text evidence="2">The sequence shown here is derived from an EMBL/GenBank/DDBJ whole genome shotgun (WGS) entry which is preliminary data.</text>
</comment>